<dbReference type="PANTHER" id="PTHR30055">
    <property type="entry name" value="HTH-TYPE TRANSCRIPTIONAL REGULATOR RUTR"/>
    <property type="match status" value="1"/>
</dbReference>
<dbReference type="InterPro" id="IPR001647">
    <property type="entry name" value="HTH_TetR"/>
</dbReference>
<dbReference type="EMBL" id="JAHHHV010000089">
    <property type="protein sequence ID" value="MBW4468432.1"/>
    <property type="molecule type" value="Genomic_DNA"/>
</dbReference>
<dbReference type="GO" id="GO:0000976">
    <property type="term" value="F:transcription cis-regulatory region binding"/>
    <property type="evidence" value="ECO:0007669"/>
    <property type="project" value="TreeGrafter"/>
</dbReference>
<accession>A0A951PFJ8</accession>
<organism evidence="4 5">
    <name type="scientific">Pegethrix bostrychoides GSE-TBD4-15B</name>
    <dbReference type="NCBI Taxonomy" id="2839662"/>
    <lineage>
        <taxon>Bacteria</taxon>
        <taxon>Bacillati</taxon>
        <taxon>Cyanobacteriota</taxon>
        <taxon>Cyanophyceae</taxon>
        <taxon>Oculatellales</taxon>
        <taxon>Oculatellaceae</taxon>
        <taxon>Pegethrix</taxon>
    </lineage>
</organism>
<reference evidence="4" key="1">
    <citation type="submission" date="2021-05" db="EMBL/GenBank/DDBJ databases">
        <authorList>
            <person name="Pietrasiak N."/>
            <person name="Ward R."/>
            <person name="Stajich J.E."/>
            <person name="Kurbessoian T."/>
        </authorList>
    </citation>
    <scope>NUCLEOTIDE SEQUENCE</scope>
    <source>
        <strain evidence="4">GSE-TBD4-15B</strain>
    </source>
</reference>
<protein>
    <submittedName>
        <fullName evidence="4">TetR/AcrR family transcriptional regulator</fullName>
    </submittedName>
</protein>
<dbReference type="GO" id="GO:0003700">
    <property type="term" value="F:DNA-binding transcription factor activity"/>
    <property type="evidence" value="ECO:0007669"/>
    <property type="project" value="TreeGrafter"/>
</dbReference>
<evidence type="ECO:0000259" key="3">
    <source>
        <dbReference type="PROSITE" id="PS50977"/>
    </source>
</evidence>
<evidence type="ECO:0000256" key="2">
    <source>
        <dbReference type="PROSITE-ProRule" id="PRU00335"/>
    </source>
</evidence>
<evidence type="ECO:0000313" key="5">
    <source>
        <dbReference type="Proteomes" id="UP000707356"/>
    </source>
</evidence>
<evidence type="ECO:0000313" key="4">
    <source>
        <dbReference type="EMBL" id="MBW4468432.1"/>
    </source>
</evidence>
<dbReference type="PANTHER" id="PTHR30055:SF226">
    <property type="entry name" value="HTH-TYPE TRANSCRIPTIONAL REGULATOR PKSA"/>
    <property type="match status" value="1"/>
</dbReference>
<dbReference type="SUPFAM" id="SSF46689">
    <property type="entry name" value="Homeodomain-like"/>
    <property type="match status" value="1"/>
</dbReference>
<comment type="caution">
    <text evidence="4">The sequence shown here is derived from an EMBL/GenBank/DDBJ whole genome shotgun (WGS) entry which is preliminary data.</text>
</comment>
<dbReference type="InterPro" id="IPR041669">
    <property type="entry name" value="TetR_C_15"/>
</dbReference>
<name>A0A951PFJ8_9CYAN</name>
<dbReference type="PROSITE" id="PS50977">
    <property type="entry name" value="HTH_TETR_2"/>
    <property type="match status" value="1"/>
</dbReference>
<dbReference type="Proteomes" id="UP000707356">
    <property type="component" value="Unassembled WGS sequence"/>
</dbReference>
<reference evidence="4" key="2">
    <citation type="journal article" date="2022" name="Microbiol. Resour. Announc.">
        <title>Metagenome Sequencing to Explore Phylogenomics of Terrestrial Cyanobacteria.</title>
        <authorList>
            <person name="Ward R.D."/>
            <person name="Stajich J.E."/>
            <person name="Johansen J.R."/>
            <person name="Huntemann M."/>
            <person name="Clum A."/>
            <person name="Foster B."/>
            <person name="Foster B."/>
            <person name="Roux S."/>
            <person name="Palaniappan K."/>
            <person name="Varghese N."/>
            <person name="Mukherjee S."/>
            <person name="Reddy T.B.K."/>
            <person name="Daum C."/>
            <person name="Copeland A."/>
            <person name="Chen I.A."/>
            <person name="Ivanova N.N."/>
            <person name="Kyrpides N.C."/>
            <person name="Shapiro N."/>
            <person name="Eloe-Fadrosh E.A."/>
            <person name="Pietrasiak N."/>
        </authorList>
    </citation>
    <scope>NUCLEOTIDE SEQUENCE</scope>
    <source>
        <strain evidence="4">GSE-TBD4-15B</strain>
    </source>
</reference>
<dbReference type="Gene3D" id="1.10.357.10">
    <property type="entry name" value="Tetracycline Repressor, domain 2"/>
    <property type="match status" value="1"/>
</dbReference>
<keyword evidence="1 2" id="KW-0238">DNA-binding</keyword>
<proteinExistence type="predicted"/>
<feature type="domain" description="HTH tetR-type" evidence="3">
    <location>
        <begin position="21"/>
        <end position="81"/>
    </location>
</feature>
<dbReference type="Pfam" id="PF17918">
    <property type="entry name" value="TetR_C_15"/>
    <property type="match status" value="1"/>
</dbReference>
<dbReference type="InterPro" id="IPR009057">
    <property type="entry name" value="Homeodomain-like_sf"/>
</dbReference>
<dbReference type="AlphaFoldDB" id="A0A951PFJ8"/>
<evidence type="ECO:0000256" key="1">
    <source>
        <dbReference type="ARBA" id="ARBA00023125"/>
    </source>
</evidence>
<dbReference type="PRINTS" id="PR00455">
    <property type="entry name" value="HTHTETR"/>
</dbReference>
<sequence>MAEDSSKPVGMRRQPRQLRSQKRVHQILDAAEQLFIEEGFTVTTTNAIAARANVPIGSLYQFFPDKAAIVQALARRYVALLHQRFEALQTDEALQLPLSDYVDQMIDLTNQFFKEHPGYHAIFMQVQGRIPELETIEAAADAQFIQELSAFLLRRDASQQTHPEAIAFVVVKAVGTLLWLALSQEPAFRQQLVAETKRLMLTYLQSYLPDAPCQMPLPDDPLED</sequence>
<dbReference type="Pfam" id="PF00440">
    <property type="entry name" value="TetR_N"/>
    <property type="match status" value="1"/>
</dbReference>
<gene>
    <name evidence="4" type="ORF">KME07_23645</name>
</gene>
<feature type="DNA-binding region" description="H-T-H motif" evidence="2">
    <location>
        <begin position="44"/>
        <end position="63"/>
    </location>
</feature>
<dbReference type="InterPro" id="IPR050109">
    <property type="entry name" value="HTH-type_TetR-like_transc_reg"/>
</dbReference>